<dbReference type="EMBL" id="CATQJL010000223">
    <property type="protein sequence ID" value="CAJ0598555.1"/>
    <property type="molecule type" value="Genomic_DNA"/>
</dbReference>
<keyword evidence="3" id="KW-1185">Reference proteome</keyword>
<reference evidence="2" key="1">
    <citation type="submission" date="2023-07" db="EMBL/GenBank/DDBJ databases">
        <authorList>
            <consortium name="CYATHOMIX"/>
        </authorList>
    </citation>
    <scope>NUCLEOTIDE SEQUENCE</scope>
    <source>
        <strain evidence="2">N/A</strain>
    </source>
</reference>
<comment type="caution">
    <text evidence="2">The sequence shown here is derived from an EMBL/GenBank/DDBJ whole genome shotgun (WGS) entry which is preliminary data.</text>
</comment>
<dbReference type="AlphaFoldDB" id="A0AA36M575"/>
<evidence type="ECO:0000313" key="1">
    <source>
        <dbReference type="EMBL" id="CAJ0598555.1"/>
    </source>
</evidence>
<evidence type="ECO:0000313" key="2">
    <source>
        <dbReference type="EMBL" id="CAJ0598563.1"/>
    </source>
</evidence>
<dbReference type="EMBL" id="CATQJL010000223">
    <property type="protein sequence ID" value="CAJ0598563.1"/>
    <property type="molecule type" value="Genomic_DNA"/>
</dbReference>
<protein>
    <submittedName>
        <fullName evidence="2">Uncharacterized protein</fullName>
    </submittedName>
</protein>
<accession>A0AA36M575</accession>
<sequence>MRTQLFVLALLTIAATEEIKCDANNKCPEKYVCFDGTCIYRCPTYVPDYPAGCEIRTYKDRKGCERAKINCK</sequence>
<dbReference type="Proteomes" id="UP001176961">
    <property type="component" value="Unassembled WGS sequence"/>
</dbReference>
<proteinExistence type="predicted"/>
<organism evidence="2 3">
    <name type="scientific">Cylicocyclus nassatus</name>
    <name type="common">Nematode worm</name>
    <dbReference type="NCBI Taxonomy" id="53992"/>
    <lineage>
        <taxon>Eukaryota</taxon>
        <taxon>Metazoa</taxon>
        <taxon>Ecdysozoa</taxon>
        <taxon>Nematoda</taxon>
        <taxon>Chromadorea</taxon>
        <taxon>Rhabditida</taxon>
        <taxon>Rhabditina</taxon>
        <taxon>Rhabditomorpha</taxon>
        <taxon>Strongyloidea</taxon>
        <taxon>Strongylidae</taxon>
        <taxon>Cylicocyclus</taxon>
    </lineage>
</organism>
<gene>
    <name evidence="1" type="ORF">CYNAS_LOCUS10538</name>
    <name evidence="2" type="ORF">CYNAS_LOCUS10546</name>
</gene>
<name>A0AA36M575_CYLNA</name>
<evidence type="ECO:0000313" key="3">
    <source>
        <dbReference type="Proteomes" id="UP001176961"/>
    </source>
</evidence>